<keyword evidence="4" id="KW-1185">Reference proteome</keyword>
<sequence length="282" mass="30785" precursor="true">MNACSRRLFLQAAGFSLGSLAVAEGFAAEKSPARELLKRSGCVVIAHRGDSGDAPENTVAAFRLAFASQPEMVELDYFHSADGVPVVFHDGDLDRTTNARKLLKKSKTPIESLTLAELKKLDAGSWFHSRFAGEPIPTLAEALDLIQTKSVTLIERKGGDAQTCIDLLRKKEMLGSVVIQSFDWDYLHDCRRLAPDATLVALGNKELTKAKLDTIEKIGVQGIGWDQARIGAADIQAVHDRGLKLYVYTVNDARRAAALIQQGIDGLITNHPQAVRDLLPER</sequence>
<dbReference type="EC" id="3.1.4.46" evidence="3"/>
<dbReference type="AlphaFoldDB" id="A0A518DPT6"/>
<dbReference type="PANTHER" id="PTHR46211:SF1">
    <property type="entry name" value="GLYCEROPHOSPHODIESTER PHOSPHODIESTERASE, CYTOPLASMIC"/>
    <property type="match status" value="1"/>
</dbReference>
<evidence type="ECO:0000313" key="4">
    <source>
        <dbReference type="Proteomes" id="UP000317648"/>
    </source>
</evidence>
<feature type="chain" id="PRO_5021986372" evidence="1">
    <location>
        <begin position="24"/>
        <end position="282"/>
    </location>
</feature>
<proteinExistence type="predicted"/>
<evidence type="ECO:0000313" key="3">
    <source>
        <dbReference type="EMBL" id="QDU93845.1"/>
    </source>
</evidence>
<evidence type="ECO:0000259" key="2">
    <source>
        <dbReference type="PROSITE" id="PS51704"/>
    </source>
</evidence>
<dbReference type="InterPro" id="IPR030395">
    <property type="entry name" value="GP_PDE_dom"/>
</dbReference>
<dbReference type="PROSITE" id="PS51318">
    <property type="entry name" value="TAT"/>
    <property type="match status" value="1"/>
</dbReference>
<dbReference type="GO" id="GO:0008889">
    <property type="term" value="F:glycerophosphodiester phosphodiesterase activity"/>
    <property type="evidence" value="ECO:0007669"/>
    <property type="project" value="UniProtKB-EC"/>
</dbReference>
<name>A0A518DPT6_9BACT</name>
<feature type="domain" description="GP-PDE" evidence="2">
    <location>
        <begin position="42"/>
        <end position="279"/>
    </location>
</feature>
<evidence type="ECO:0000256" key="1">
    <source>
        <dbReference type="SAM" id="SignalP"/>
    </source>
</evidence>
<dbReference type="Proteomes" id="UP000317648">
    <property type="component" value="Chromosome"/>
</dbReference>
<dbReference type="OrthoDB" id="238714at2"/>
<dbReference type="SUPFAM" id="SSF51695">
    <property type="entry name" value="PLC-like phosphodiesterases"/>
    <property type="match status" value="1"/>
</dbReference>
<gene>
    <name evidence="3" type="primary">ugpQ_2</name>
    <name evidence="3" type="ORF">Pla8534_16290</name>
</gene>
<reference evidence="3 4" key="1">
    <citation type="submission" date="2019-02" db="EMBL/GenBank/DDBJ databases">
        <title>Deep-cultivation of Planctomycetes and their phenomic and genomic characterization uncovers novel biology.</title>
        <authorList>
            <person name="Wiegand S."/>
            <person name="Jogler M."/>
            <person name="Boedeker C."/>
            <person name="Pinto D."/>
            <person name="Vollmers J."/>
            <person name="Rivas-Marin E."/>
            <person name="Kohn T."/>
            <person name="Peeters S.H."/>
            <person name="Heuer A."/>
            <person name="Rast P."/>
            <person name="Oberbeckmann S."/>
            <person name="Bunk B."/>
            <person name="Jeske O."/>
            <person name="Meyerdierks A."/>
            <person name="Storesund J.E."/>
            <person name="Kallscheuer N."/>
            <person name="Luecker S."/>
            <person name="Lage O.M."/>
            <person name="Pohl T."/>
            <person name="Merkel B.J."/>
            <person name="Hornburger P."/>
            <person name="Mueller R.-W."/>
            <person name="Bruemmer F."/>
            <person name="Labrenz M."/>
            <person name="Spormann A.M."/>
            <person name="Op den Camp H."/>
            <person name="Overmann J."/>
            <person name="Amann R."/>
            <person name="Jetten M.S.M."/>
            <person name="Mascher T."/>
            <person name="Medema M.H."/>
            <person name="Devos D.P."/>
            <person name="Kaster A.-K."/>
            <person name="Ovreas L."/>
            <person name="Rohde M."/>
            <person name="Galperin M.Y."/>
            <person name="Jogler C."/>
        </authorList>
    </citation>
    <scope>NUCLEOTIDE SEQUENCE [LARGE SCALE GENOMIC DNA]</scope>
    <source>
        <strain evidence="3 4">Pla85_3_4</strain>
    </source>
</reference>
<dbReference type="RefSeq" id="WP_145051228.1">
    <property type="nucleotide sequence ID" value="NZ_CP036433.1"/>
</dbReference>
<dbReference type="GO" id="GO:0006629">
    <property type="term" value="P:lipid metabolic process"/>
    <property type="evidence" value="ECO:0007669"/>
    <property type="project" value="InterPro"/>
</dbReference>
<organism evidence="3 4">
    <name type="scientific">Lignipirellula cremea</name>
    <dbReference type="NCBI Taxonomy" id="2528010"/>
    <lineage>
        <taxon>Bacteria</taxon>
        <taxon>Pseudomonadati</taxon>
        <taxon>Planctomycetota</taxon>
        <taxon>Planctomycetia</taxon>
        <taxon>Pirellulales</taxon>
        <taxon>Pirellulaceae</taxon>
        <taxon>Lignipirellula</taxon>
    </lineage>
</organism>
<dbReference type="EMBL" id="CP036433">
    <property type="protein sequence ID" value="QDU93845.1"/>
    <property type="molecule type" value="Genomic_DNA"/>
</dbReference>
<dbReference type="InterPro" id="IPR017946">
    <property type="entry name" value="PLC-like_Pdiesterase_TIM-brl"/>
</dbReference>
<keyword evidence="3" id="KW-0378">Hydrolase</keyword>
<protein>
    <submittedName>
        <fullName evidence="3">Glycerophosphoryl diester phosphodiesterase</fullName>
        <ecNumber evidence="3">3.1.4.46</ecNumber>
    </submittedName>
</protein>
<dbReference type="PANTHER" id="PTHR46211">
    <property type="entry name" value="GLYCEROPHOSPHORYL DIESTER PHOSPHODIESTERASE"/>
    <property type="match status" value="1"/>
</dbReference>
<dbReference type="PROSITE" id="PS51704">
    <property type="entry name" value="GP_PDE"/>
    <property type="match status" value="1"/>
</dbReference>
<feature type="signal peptide" evidence="1">
    <location>
        <begin position="1"/>
        <end position="23"/>
    </location>
</feature>
<dbReference type="KEGG" id="lcre:Pla8534_16290"/>
<dbReference type="Gene3D" id="3.20.20.190">
    <property type="entry name" value="Phosphatidylinositol (PI) phosphodiesterase"/>
    <property type="match status" value="1"/>
</dbReference>
<accession>A0A518DPT6</accession>
<dbReference type="InterPro" id="IPR006311">
    <property type="entry name" value="TAT_signal"/>
</dbReference>
<dbReference type="Pfam" id="PF03009">
    <property type="entry name" value="GDPD"/>
    <property type="match status" value="1"/>
</dbReference>
<keyword evidence="1" id="KW-0732">Signal</keyword>